<sequence>MDTTDTLTSPMPIRRNPGRIPVLLGIVALADFLIFGQEPGINLFLFALAICACILFPAMKSLSPLTAALLLGFSILASAPLLETSSPMGFVLCLCALMSVALTCARLVPRSLTELPSVFLRFAVVIPFRLVEDSKRYFATRAKHSSSAEIRRSIGLCVMPLILASVFLLLFAAANPLIEVTLRSIRFDLLLQFLDPWRIGFWVVISAVVWAMLRPRLARRTARSQASRALHIVPTKNAPLGHASLLRSLLLFNALFAVQTLLDLVYLWGGADLPDHMSHAEYAHRGAYPLIATALLAAGFVLLAMRPDGPGDKSPLIRGLVYAWIGQNILLCLSSMLRLELYVEAYSLTELRVAAGLWMGIVAIGLALMLLRILLNRSNEWLIATNLASLIAVLYISAFIDFPAFSARFNVTHSREISFEGQPLDIDYLSSLGPSAIPALDLYLLKLPDHLMDQRTQAVTVRYYLARNFEMRRRDWRSWTFRSARLDSYLLSPIAR</sequence>
<keyword evidence="5" id="KW-1185">Reference proteome</keyword>
<feature type="transmembrane region" description="Helical" evidence="1">
    <location>
        <begin position="357"/>
        <end position="375"/>
    </location>
</feature>
<evidence type="ECO:0000313" key="4">
    <source>
        <dbReference type="Proteomes" id="UP000277279"/>
    </source>
</evidence>
<protein>
    <submittedName>
        <fullName evidence="3">DUF4173 domain-containing protein</fullName>
    </submittedName>
</protein>
<keyword evidence="1" id="KW-1133">Transmembrane helix</keyword>
<feature type="transmembrane region" description="Helical" evidence="1">
    <location>
        <begin position="20"/>
        <end position="36"/>
    </location>
</feature>
<feature type="transmembrane region" description="Helical" evidence="1">
    <location>
        <begin position="153"/>
        <end position="177"/>
    </location>
</feature>
<feature type="transmembrane region" description="Helical" evidence="1">
    <location>
        <begin position="317"/>
        <end position="337"/>
    </location>
</feature>
<proteinExistence type="predicted"/>
<name>A0A3R9BQU8_9HYPH</name>
<dbReference type="OrthoDB" id="7280060at2"/>
<keyword evidence="1" id="KW-0472">Membrane</keyword>
<feature type="transmembrane region" description="Helical" evidence="1">
    <location>
        <begin position="387"/>
        <end position="406"/>
    </location>
</feature>
<reference evidence="3 4" key="1">
    <citation type="submission" date="2018-11" db="EMBL/GenBank/DDBJ databases">
        <authorList>
            <person name="Huo Y."/>
        </authorList>
    </citation>
    <scope>NUCLEOTIDE SEQUENCE [LARGE SCALE GENOMIC DNA]</scope>
    <source>
        <strain evidence="3 4">DSM 30132</strain>
    </source>
</reference>
<dbReference type="EMBL" id="RJJT01000002">
    <property type="protein sequence ID" value="RSB86046.1"/>
    <property type="molecule type" value="Genomic_DNA"/>
</dbReference>
<organism evidence="3 4">
    <name type="scientific">Rhizobium pisi</name>
    <dbReference type="NCBI Taxonomy" id="574561"/>
    <lineage>
        <taxon>Bacteria</taxon>
        <taxon>Pseudomonadati</taxon>
        <taxon>Pseudomonadota</taxon>
        <taxon>Alphaproteobacteria</taxon>
        <taxon>Hyphomicrobiales</taxon>
        <taxon>Rhizobiaceae</taxon>
        <taxon>Rhizobium/Agrobacterium group</taxon>
        <taxon>Rhizobium</taxon>
    </lineage>
</organism>
<feature type="transmembrane region" description="Helical" evidence="1">
    <location>
        <begin position="197"/>
        <end position="213"/>
    </location>
</feature>
<dbReference type="InterPro" id="IPR025291">
    <property type="entry name" value="DUF4153"/>
</dbReference>
<dbReference type="Pfam" id="PF13687">
    <property type="entry name" value="DUF4153"/>
    <property type="match status" value="1"/>
</dbReference>
<accession>A0A3R9BQU8</accession>
<dbReference type="Proteomes" id="UP000277279">
    <property type="component" value="Unassembled WGS sequence"/>
</dbReference>
<feature type="transmembrane region" description="Helical" evidence="1">
    <location>
        <begin position="43"/>
        <end position="59"/>
    </location>
</feature>
<gene>
    <name evidence="3" type="ORF">EFD55_03965</name>
    <name evidence="2" type="ORF">FHS26_000646</name>
</gene>
<feature type="transmembrane region" description="Helical" evidence="1">
    <location>
        <begin position="89"/>
        <end position="109"/>
    </location>
</feature>
<feature type="transmembrane region" description="Helical" evidence="1">
    <location>
        <begin position="288"/>
        <end position="305"/>
    </location>
</feature>
<evidence type="ECO:0000313" key="5">
    <source>
        <dbReference type="Proteomes" id="UP000518315"/>
    </source>
</evidence>
<reference evidence="2 5" key="2">
    <citation type="submission" date="2020-08" db="EMBL/GenBank/DDBJ databases">
        <title>Genomic Encyclopedia of Type Strains, Phase III (KMG-III): the genomes of soil and plant-associated and newly described type strains.</title>
        <authorList>
            <person name="Whitman W."/>
        </authorList>
    </citation>
    <scope>NUCLEOTIDE SEQUENCE [LARGE SCALE GENOMIC DNA]</scope>
    <source>
        <strain evidence="2 5">CECT 4113</strain>
    </source>
</reference>
<dbReference type="AlphaFoldDB" id="A0A3R9BQU8"/>
<dbReference type="RefSeq" id="WP_125843184.1">
    <property type="nucleotide sequence ID" value="NZ_JACHXH010000002.1"/>
</dbReference>
<dbReference type="EMBL" id="JACHXH010000002">
    <property type="protein sequence ID" value="MBB3132943.1"/>
    <property type="molecule type" value="Genomic_DNA"/>
</dbReference>
<evidence type="ECO:0000313" key="3">
    <source>
        <dbReference type="EMBL" id="RSB86046.1"/>
    </source>
</evidence>
<feature type="transmembrane region" description="Helical" evidence="1">
    <location>
        <begin position="249"/>
        <end position="268"/>
    </location>
</feature>
<comment type="caution">
    <text evidence="3">The sequence shown here is derived from an EMBL/GenBank/DDBJ whole genome shotgun (WGS) entry which is preliminary data.</text>
</comment>
<evidence type="ECO:0000256" key="1">
    <source>
        <dbReference type="SAM" id="Phobius"/>
    </source>
</evidence>
<keyword evidence="1" id="KW-0812">Transmembrane</keyword>
<feature type="transmembrane region" description="Helical" evidence="1">
    <location>
        <begin position="65"/>
        <end position="82"/>
    </location>
</feature>
<evidence type="ECO:0000313" key="2">
    <source>
        <dbReference type="EMBL" id="MBB3132943.1"/>
    </source>
</evidence>
<dbReference type="Proteomes" id="UP000518315">
    <property type="component" value="Unassembled WGS sequence"/>
</dbReference>